<proteinExistence type="predicted"/>
<dbReference type="AlphaFoldDB" id="A0A1I1G2Y9"/>
<name>A0A1I1G2Y9_9RHOB</name>
<sequence length="206" mass="21500">MRIAVLTGDIVESTAMPADRQEAVIVALQTASRDAADWQGADLRFTRQKGDGWQLVLTRPRLSLRLSLFLQSAVRALGKGLATRISIAEGEGAVPAGPDLNSATGPVFVASGRGLDALEGDVRFRHASGGPLAAAVGLADHISQDWTPPQARAIHPMLTPFDPPRHSDVADHLGISRQAVSQALDAAGYGPLSTALTNIETAGTGN</sequence>
<accession>A0A1I1G2Y9</accession>
<dbReference type="RefSeq" id="WP_093359693.1">
    <property type="nucleotide sequence ID" value="NZ_FOLG01000002.1"/>
</dbReference>
<dbReference type="Proteomes" id="UP000198728">
    <property type="component" value="Unassembled WGS sequence"/>
</dbReference>
<organism evidence="1 2">
    <name type="scientific">Tropicimonas isoalkanivorans</name>
    <dbReference type="NCBI Taxonomy" id="441112"/>
    <lineage>
        <taxon>Bacteria</taxon>
        <taxon>Pseudomonadati</taxon>
        <taxon>Pseudomonadota</taxon>
        <taxon>Alphaproteobacteria</taxon>
        <taxon>Rhodobacterales</taxon>
        <taxon>Roseobacteraceae</taxon>
        <taxon>Tropicimonas</taxon>
    </lineage>
</organism>
<evidence type="ECO:0008006" key="3">
    <source>
        <dbReference type="Google" id="ProtNLM"/>
    </source>
</evidence>
<dbReference type="EMBL" id="FOLG01000002">
    <property type="protein sequence ID" value="SFC04178.1"/>
    <property type="molecule type" value="Genomic_DNA"/>
</dbReference>
<reference evidence="1 2" key="1">
    <citation type="submission" date="2016-10" db="EMBL/GenBank/DDBJ databases">
        <authorList>
            <person name="de Groot N.N."/>
        </authorList>
    </citation>
    <scope>NUCLEOTIDE SEQUENCE [LARGE SCALE GENOMIC DNA]</scope>
    <source>
        <strain evidence="1 2">DSM 19548</strain>
    </source>
</reference>
<gene>
    <name evidence="1" type="ORF">SAMN04488094_102333</name>
</gene>
<keyword evidence="2" id="KW-1185">Reference proteome</keyword>
<evidence type="ECO:0000313" key="2">
    <source>
        <dbReference type="Proteomes" id="UP000198728"/>
    </source>
</evidence>
<protein>
    <recommendedName>
        <fullName evidence="3">SatD family (SatD)</fullName>
    </recommendedName>
</protein>
<dbReference type="OrthoDB" id="7210707at2"/>
<dbReference type="STRING" id="441112.SAMN04488094_102333"/>
<evidence type="ECO:0000313" key="1">
    <source>
        <dbReference type="EMBL" id="SFC04178.1"/>
    </source>
</evidence>